<dbReference type="NCBIfam" id="TIGR01404">
    <property type="entry name" value="FlhB_rel_III"/>
    <property type="match status" value="1"/>
</dbReference>
<evidence type="ECO:0000256" key="2">
    <source>
        <dbReference type="ARBA" id="ARBA00010690"/>
    </source>
</evidence>
<organism evidence="10 11">
    <name type="scientific">Sphingomonas corticis</name>
    <dbReference type="NCBI Taxonomy" id="2722791"/>
    <lineage>
        <taxon>Bacteria</taxon>
        <taxon>Pseudomonadati</taxon>
        <taxon>Pseudomonadota</taxon>
        <taxon>Alphaproteobacteria</taxon>
        <taxon>Sphingomonadales</taxon>
        <taxon>Sphingomonadaceae</taxon>
        <taxon>Sphingomonas</taxon>
    </lineage>
</organism>
<dbReference type="RefSeq" id="WP_168134033.1">
    <property type="nucleotide sequence ID" value="NZ_JAAVJH010000004.1"/>
</dbReference>
<dbReference type="InterPro" id="IPR006307">
    <property type="entry name" value="BsaZ-like"/>
</dbReference>
<evidence type="ECO:0000256" key="4">
    <source>
        <dbReference type="ARBA" id="ARBA00022692"/>
    </source>
</evidence>
<comment type="caution">
    <text evidence="10">The sequence shown here is derived from an EMBL/GenBank/DDBJ whole genome shotgun (WGS) entry which is preliminary data.</text>
</comment>
<dbReference type="SUPFAM" id="SSF160544">
    <property type="entry name" value="EscU C-terminal domain-like"/>
    <property type="match status" value="1"/>
</dbReference>
<feature type="transmembrane region" description="Helical" evidence="9">
    <location>
        <begin position="34"/>
        <end position="55"/>
    </location>
</feature>
<dbReference type="Gene3D" id="3.40.1690.10">
    <property type="entry name" value="secretion proteins EscU"/>
    <property type="match status" value="1"/>
</dbReference>
<dbReference type="PANTHER" id="PTHR30531">
    <property type="entry name" value="FLAGELLAR BIOSYNTHETIC PROTEIN FLHB"/>
    <property type="match status" value="1"/>
</dbReference>
<dbReference type="EMBL" id="JAAVJH010000004">
    <property type="protein sequence ID" value="NJR78484.1"/>
    <property type="molecule type" value="Genomic_DNA"/>
</dbReference>
<dbReference type="Gene3D" id="6.10.250.2080">
    <property type="match status" value="1"/>
</dbReference>
<dbReference type="InterPro" id="IPR006135">
    <property type="entry name" value="T3SS_substrate_exporter"/>
</dbReference>
<name>A0ABX1CKI9_9SPHN</name>
<comment type="subcellular location">
    <subcellularLocation>
        <location evidence="1">Cell membrane</location>
        <topology evidence="1">Multi-pass membrane protein</topology>
    </subcellularLocation>
</comment>
<comment type="similarity">
    <text evidence="2">Belongs to the type III secretion exporter family.</text>
</comment>
<accession>A0ABX1CKI9</accession>
<evidence type="ECO:0000256" key="5">
    <source>
        <dbReference type="ARBA" id="ARBA00022989"/>
    </source>
</evidence>
<evidence type="ECO:0000256" key="3">
    <source>
        <dbReference type="ARBA" id="ARBA00022475"/>
    </source>
</evidence>
<evidence type="ECO:0000256" key="9">
    <source>
        <dbReference type="SAM" id="Phobius"/>
    </source>
</evidence>
<keyword evidence="7 9" id="KW-0472">Membrane</keyword>
<dbReference type="InterPro" id="IPR029025">
    <property type="entry name" value="T3SS_substrate_exporter_C"/>
</dbReference>
<evidence type="ECO:0000256" key="6">
    <source>
        <dbReference type="ARBA" id="ARBA00023026"/>
    </source>
</evidence>
<keyword evidence="3" id="KW-1003">Cell membrane</keyword>
<feature type="region of interest" description="Disordered" evidence="8">
    <location>
        <begin position="1"/>
        <end position="24"/>
    </location>
</feature>
<evidence type="ECO:0000256" key="7">
    <source>
        <dbReference type="ARBA" id="ARBA00023136"/>
    </source>
</evidence>
<reference evidence="10 11" key="1">
    <citation type="submission" date="2020-03" db="EMBL/GenBank/DDBJ databases">
        <authorList>
            <person name="Wang L."/>
            <person name="He N."/>
            <person name="Li Y."/>
            <person name="Fang Y."/>
            <person name="Zhang F."/>
        </authorList>
    </citation>
    <scope>NUCLEOTIDE SEQUENCE [LARGE SCALE GENOMIC DNA]</scope>
    <source>
        <strain evidence="10 11">36D10-4-7</strain>
    </source>
</reference>
<evidence type="ECO:0000313" key="10">
    <source>
        <dbReference type="EMBL" id="NJR78484.1"/>
    </source>
</evidence>
<dbReference type="PRINTS" id="PR00950">
    <property type="entry name" value="TYPE3IMSPROT"/>
</dbReference>
<gene>
    <name evidence="10" type="primary">sctU</name>
    <name evidence="10" type="ORF">HBH26_07795</name>
</gene>
<keyword evidence="5 9" id="KW-1133">Transmembrane helix</keyword>
<dbReference type="Pfam" id="PF01312">
    <property type="entry name" value="Bac_export_2"/>
    <property type="match status" value="1"/>
</dbReference>
<evidence type="ECO:0000313" key="11">
    <source>
        <dbReference type="Proteomes" id="UP000732399"/>
    </source>
</evidence>
<proteinExistence type="inferred from homology"/>
<sequence length="382" mass="41410">MAGKNDGGDKTEKPTPKRLADARKKGDVAKSKDVTATATLFVWLVIFIFGASYAGARIADLFQQSFLLVHSGQPFAVAAAGLGWSAIWAFLAICAVALIPAAVTGVLTEFLQSGGVFTTEKMKPSFEKLNPVEGLKRMFSMDNVIELLKTLAKASLVVFVIWLVLRGSLGEIVERTGPLLQPAAETDGRAAAASVLGYTGALMRQALLWTFAVFVIVAVLDLAWQKHSYLKKMRMSMRDIRQEHKENEGDPMLKGNRRQLHEEWASQNAVGAARGANVLVVNPTHIAIAIDYDSDSAPVPVVAAKGEGPLAQAMREAAEEAGVPIVRHVAVARKLYEDAAVEDIVPRDMFEAIAQIILWAKKVRAGEAPQHHDLGERSLETH</sequence>
<feature type="transmembrane region" description="Helical" evidence="9">
    <location>
        <begin position="147"/>
        <end position="165"/>
    </location>
</feature>
<evidence type="ECO:0000256" key="8">
    <source>
        <dbReference type="SAM" id="MobiDB-lite"/>
    </source>
</evidence>
<feature type="transmembrane region" description="Helical" evidence="9">
    <location>
        <begin position="206"/>
        <end position="224"/>
    </location>
</feature>
<keyword evidence="6" id="KW-0843">Virulence</keyword>
<dbReference type="PANTHER" id="PTHR30531:SF14">
    <property type="entry name" value="SURFACE PRESENTATION OF ANTIGENS PROTEIN SPAS"/>
    <property type="match status" value="1"/>
</dbReference>
<dbReference type="Proteomes" id="UP000732399">
    <property type="component" value="Unassembled WGS sequence"/>
</dbReference>
<evidence type="ECO:0000256" key="1">
    <source>
        <dbReference type="ARBA" id="ARBA00004651"/>
    </source>
</evidence>
<keyword evidence="4 9" id="KW-0812">Transmembrane</keyword>
<keyword evidence="11" id="KW-1185">Reference proteome</keyword>
<protein>
    <submittedName>
        <fullName evidence="10">Type III secretion system export apparatus subunit SctU</fullName>
    </submittedName>
</protein>
<feature type="transmembrane region" description="Helical" evidence="9">
    <location>
        <begin position="75"/>
        <end position="103"/>
    </location>
</feature>